<proteinExistence type="predicted"/>
<dbReference type="EMBL" id="AUXX01000008">
    <property type="protein sequence ID" value="KZN68793.1"/>
    <property type="molecule type" value="Genomic_DNA"/>
</dbReference>
<gene>
    <name evidence="2" type="ORF">N478_14110</name>
</gene>
<dbReference type="PROSITE" id="PS51257">
    <property type="entry name" value="PROKAR_LIPOPROTEIN"/>
    <property type="match status" value="1"/>
</dbReference>
<protein>
    <recommendedName>
        <fullName evidence="4">Lipoprotein</fullName>
    </recommendedName>
</protein>
<comment type="caution">
    <text evidence="2">The sequence shown here is derived from an EMBL/GenBank/DDBJ whole genome shotgun (WGS) entry which is preliminary data.</text>
</comment>
<organism evidence="2 3">
    <name type="scientific">Pseudoalteromonas luteoviolacea S4060-1</name>
    <dbReference type="NCBI Taxonomy" id="1365257"/>
    <lineage>
        <taxon>Bacteria</taxon>
        <taxon>Pseudomonadati</taxon>
        <taxon>Pseudomonadota</taxon>
        <taxon>Gammaproteobacteria</taxon>
        <taxon>Alteromonadales</taxon>
        <taxon>Pseudoalteromonadaceae</taxon>
        <taxon>Pseudoalteromonas</taxon>
    </lineage>
</organism>
<name>A0A167NU31_9GAMM</name>
<dbReference type="RefSeq" id="WP_063374976.1">
    <property type="nucleotide sequence ID" value="NZ_AUXX01000008.1"/>
</dbReference>
<dbReference type="PATRIC" id="fig|1365257.3.peg.1224"/>
<dbReference type="AlphaFoldDB" id="A0A167NU31"/>
<feature type="region of interest" description="Disordered" evidence="1">
    <location>
        <begin position="18"/>
        <end position="64"/>
    </location>
</feature>
<evidence type="ECO:0008006" key="4">
    <source>
        <dbReference type="Google" id="ProtNLM"/>
    </source>
</evidence>
<reference evidence="2 3" key="1">
    <citation type="submission" date="2013-07" db="EMBL/GenBank/DDBJ databases">
        <title>Comparative Genomic and Metabolomic Analysis of Twelve Strains of Pseudoalteromonas luteoviolacea.</title>
        <authorList>
            <person name="Vynne N.G."/>
            <person name="Mansson M."/>
            <person name="Gram L."/>
        </authorList>
    </citation>
    <scope>NUCLEOTIDE SEQUENCE [LARGE SCALE GENOMIC DNA]</scope>
    <source>
        <strain evidence="2 3">S4060-1</strain>
    </source>
</reference>
<accession>A0A167NU31</accession>
<feature type="compositionally biased region" description="Polar residues" evidence="1">
    <location>
        <begin position="25"/>
        <end position="38"/>
    </location>
</feature>
<evidence type="ECO:0000256" key="1">
    <source>
        <dbReference type="SAM" id="MobiDB-lite"/>
    </source>
</evidence>
<evidence type="ECO:0000313" key="3">
    <source>
        <dbReference type="Proteomes" id="UP000076661"/>
    </source>
</evidence>
<dbReference type="Proteomes" id="UP000076661">
    <property type="component" value="Unassembled WGS sequence"/>
</dbReference>
<feature type="compositionally biased region" description="Low complexity" evidence="1">
    <location>
        <begin position="39"/>
        <end position="56"/>
    </location>
</feature>
<evidence type="ECO:0000313" key="2">
    <source>
        <dbReference type="EMBL" id="KZN68793.1"/>
    </source>
</evidence>
<sequence>MNKLTITLITLLLTACGGGSGGSGEQPTNSTNSTSQNVQAQSTSDTQSQTDSAQEQPAEEPADAEGMEAVVVDESFNFSTDVPVSVSVGPDVVSSRAFINICQQEATLTNDENCFLRAPIDSTGLTVEILLPHSEQKLKAEIWYYSTSIEPMVFTWEFDQSLESQQWKIN</sequence>